<dbReference type="FunFam" id="1.20.272.10:FF:000002">
    <property type="entry name" value="Replication factor C subunit 3"/>
    <property type="match status" value="1"/>
</dbReference>
<dbReference type="InterPro" id="IPR008921">
    <property type="entry name" value="DNA_pol3_clamp-load_cplx_C"/>
</dbReference>
<dbReference type="Pfam" id="PF13177">
    <property type="entry name" value="DNA_pol3_delta2"/>
    <property type="match status" value="1"/>
</dbReference>
<evidence type="ECO:0000256" key="3">
    <source>
        <dbReference type="ARBA" id="ARBA00022705"/>
    </source>
</evidence>
<dbReference type="GO" id="GO:0005634">
    <property type="term" value="C:nucleus"/>
    <property type="evidence" value="ECO:0007669"/>
    <property type="project" value="UniProtKB-SubCell"/>
</dbReference>
<comment type="subcellular location">
    <subcellularLocation>
        <location evidence="1">Nucleus</location>
    </subcellularLocation>
</comment>
<accession>A0A7S1LPC1</accession>
<dbReference type="Pfam" id="PF21960">
    <property type="entry name" value="RCF1-5-like_lid"/>
    <property type="match status" value="1"/>
</dbReference>
<evidence type="ECO:0008006" key="6">
    <source>
        <dbReference type="Google" id="ProtNLM"/>
    </source>
</evidence>
<proteinExistence type="inferred from homology"/>
<reference evidence="5" key="1">
    <citation type="submission" date="2021-01" db="EMBL/GenBank/DDBJ databases">
        <authorList>
            <person name="Corre E."/>
            <person name="Pelletier E."/>
            <person name="Niang G."/>
            <person name="Scheremetjew M."/>
            <person name="Finn R."/>
            <person name="Kale V."/>
            <person name="Holt S."/>
            <person name="Cochrane G."/>
            <person name="Meng A."/>
            <person name="Brown T."/>
            <person name="Cohen L."/>
        </authorList>
    </citation>
    <scope>NUCLEOTIDE SEQUENCE</scope>
    <source>
        <strain evidence="5">CCAP 1951/1</strain>
    </source>
</reference>
<evidence type="ECO:0000256" key="4">
    <source>
        <dbReference type="ARBA" id="ARBA00023242"/>
    </source>
</evidence>
<keyword evidence="3" id="KW-0235">DNA replication</keyword>
<dbReference type="AlphaFoldDB" id="A0A7S1LPC1"/>
<dbReference type="SUPFAM" id="SSF48019">
    <property type="entry name" value="post-AAA+ oligomerization domain-like"/>
    <property type="match status" value="1"/>
</dbReference>
<dbReference type="GO" id="GO:0005663">
    <property type="term" value="C:DNA replication factor C complex"/>
    <property type="evidence" value="ECO:0007669"/>
    <property type="project" value="TreeGrafter"/>
</dbReference>
<dbReference type="PANTHER" id="PTHR11669:SF1">
    <property type="entry name" value="REPLICATION FACTOR C SUBUNIT 3"/>
    <property type="match status" value="1"/>
</dbReference>
<dbReference type="Gene3D" id="1.20.272.10">
    <property type="match status" value="1"/>
</dbReference>
<dbReference type="CDD" id="cd00009">
    <property type="entry name" value="AAA"/>
    <property type="match status" value="1"/>
</dbReference>
<dbReference type="EMBL" id="HBGF01017602">
    <property type="protein sequence ID" value="CAD9109765.1"/>
    <property type="molecule type" value="Transcribed_RNA"/>
</dbReference>
<dbReference type="FunFam" id="3.40.50.300:FF:000136">
    <property type="entry name" value="Replication factor C subunit 5"/>
    <property type="match status" value="1"/>
</dbReference>
<dbReference type="InterPro" id="IPR027417">
    <property type="entry name" value="P-loop_NTPase"/>
</dbReference>
<dbReference type="SUPFAM" id="SSF52540">
    <property type="entry name" value="P-loop containing nucleoside triphosphate hydrolases"/>
    <property type="match status" value="1"/>
</dbReference>
<dbReference type="InterPro" id="IPR050238">
    <property type="entry name" value="DNA_Rep/Repair_Clamp_Loader"/>
</dbReference>
<dbReference type="GO" id="GO:0003689">
    <property type="term" value="F:DNA clamp loader activity"/>
    <property type="evidence" value="ECO:0007669"/>
    <property type="project" value="TreeGrafter"/>
</dbReference>
<dbReference type="Gene3D" id="3.40.50.300">
    <property type="entry name" value="P-loop containing nucleotide triphosphate hydrolases"/>
    <property type="match status" value="1"/>
</dbReference>
<keyword evidence="4" id="KW-0539">Nucleus</keyword>
<dbReference type="Gene3D" id="1.10.8.60">
    <property type="match status" value="1"/>
</dbReference>
<sequence length="357" mass="38948">MSGLLWVDKYRPKSLAELDKHPEVTAQLRGLVATGDFPHLLVYGPPGAGKKTRVMAFLAEKFGATALQVKLDHKAVSVTDSKTVEIATLSSPHHVEINPSDAGPTYDRVIVMNTIRDIASTVPMTSTGQAAGCKVVVLNEVEKLSRGAQQALRRTMEKYVSTCRLVLVCASTSRLIPPLKSRCLSVRVPGHGADSVASTCRNVCEKERIPAPSEAFATTLAERSGGNLRRGLLMLEAAKMSGSAMSGDGRDIPQPDWIAYVAEIARDILTDQTPKRLYEVRQKYYELLSQCIPAEMLLRELVRNLLAFSPPNLRPAIVRAAAKYDHQLKLGSKPIMHLEAFTAHVMAAQKQCNIALA</sequence>
<dbReference type="Pfam" id="PF22534">
    <property type="entry name" value="RFC_C"/>
    <property type="match status" value="1"/>
</dbReference>
<organism evidence="5">
    <name type="scientific">Neobodo designis</name>
    <name type="common">Flagellated protozoan</name>
    <name type="synonym">Bodo designis</name>
    <dbReference type="NCBI Taxonomy" id="312471"/>
    <lineage>
        <taxon>Eukaryota</taxon>
        <taxon>Discoba</taxon>
        <taxon>Euglenozoa</taxon>
        <taxon>Kinetoplastea</taxon>
        <taxon>Metakinetoplastina</taxon>
        <taxon>Neobodonida</taxon>
        <taxon>Neobodo</taxon>
    </lineage>
</organism>
<comment type="similarity">
    <text evidence="2">Belongs to the activator 1 small subunits family.</text>
</comment>
<name>A0A7S1LPC1_NEODS</name>
<evidence type="ECO:0000313" key="5">
    <source>
        <dbReference type="EMBL" id="CAD9109765.1"/>
    </source>
</evidence>
<evidence type="ECO:0000256" key="2">
    <source>
        <dbReference type="ARBA" id="ARBA00005378"/>
    </source>
</evidence>
<dbReference type="GO" id="GO:0006281">
    <property type="term" value="P:DNA repair"/>
    <property type="evidence" value="ECO:0007669"/>
    <property type="project" value="TreeGrafter"/>
</dbReference>
<dbReference type="GO" id="GO:0003677">
    <property type="term" value="F:DNA binding"/>
    <property type="evidence" value="ECO:0007669"/>
    <property type="project" value="InterPro"/>
</dbReference>
<evidence type="ECO:0000256" key="1">
    <source>
        <dbReference type="ARBA" id="ARBA00004123"/>
    </source>
</evidence>
<dbReference type="PANTHER" id="PTHR11669">
    <property type="entry name" value="REPLICATION FACTOR C / DNA POLYMERASE III GAMMA-TAU SUBUNIT"/>
    <property type="match status" value="1"/>
</dbReference>
<gene>
    <name evidence="5" type="ORF">NDES1114_LOCUS11581</name>
</gene>
<protein>
    <recommendedName>
        <fullName evidence="6">AAA+ ATPase domain-containing protein</fullName>
    </recommendedName>
</protein>
<dbReference type="GO" id="GO:0006271">
    <property type="term" value="P:DNA strand elongation involved in DNA replication"/>
    <property type="evidence" value="ECO:0007669"/>
    <property type="project" value="UniProtKB-ARBA"/>
</dbReference>